<gene>
    <name evidence="2" type="ORF">RM545_15500</name>
</gene>
<comment type="caution">
    <text evidence="2">The sequence shown here is derived from an EMBL/GenBank/DDBJ whole genome shotgun (WGS) entry which is preliminary data.</text>
</comment>
<name>A0ABU3CP24_9FLAO</name>
<feature type="domain" description="PA14" evidence="1">
    <location>
        <begin position="248"/>
        <end position="384"/>
    </location>
</feature>
<proteinExistence type="predicted"/>
<dbReference type="SUPFAM" id="SSF56988">
    <property type="entry name" value="Anthrax protective antigen"/>
    <property type="match status" value="1"/>
</dbReference>
<dbReference type="InterPro" id="IPR010496">
    <property type="entry name" value="AL/BT2_dom"/>
</dbReference>
<reference evidence="2 3" key="1">
    <citation type="submission" date="2023-09" db="EMBL/GenBank/DDBJ databases">
        <authorList>
            <person name="Rey-Velasco X."/>
        </authorList>
    </citation>
    <scope>NUCLEOTIDE SEQUENCE [LARGE SCALE GENOMIC DNA]</scope>
    <source>
        <strain evidence="2 3">F260</strain>
    </source>
</reference>
<evidence type="ECO:0000313" key="2">
    <source>
        <dbReference type="EMBL" id="MDT0648099.1"/>
    </source>
</evidence>
<dbReference type="Gene3D" id="2.60.120.560">
    <property type="entry name" value="Exo-inulinase, domain 1"/>
    <property type="match status" value="1"/>
</dbReference>
<dbReference type="PROSITE" id="PS51820">
    <property type="entry name" value="PA14"/>
    <property type="match status" value="1"/>
</dbReference>
<dbReference type="InterPro" id="IPR037524">
    <property type="entry name" value="PA14/GLEYA"/>
</dbReference>
<accession>A0ABU3CP24</accession>
<evidence type="ECO:0000259" key="1">
    <source>
        <dbReference type="PROSITE" id="PS51820"/>
    </source>
</evidence>
<evidence type="ECO:0000313" key="3">
    <source>
        <dbReference type="Proteomes" id="UP001245285"/>
    </source>
</evidence>
<dbReference type="EMBL" id="JAVRHO010000029">
    <property type="protein sequence ID" value="MDT0648099.1"/>
    <property type="molecule type" value="Genomic_DNA"/>
</dbReference>
<keyword evidence="3" id="KW-1185">Reference proteome</keyword>
<dbReference type="RefSeq" id="WP_311496198.1">
    <property type="nucleotide sequence ID" value="NZ_JAVRHO010000029.1"/>
</dbReference>
<protein>
    <submittedName>
        <fullName evidence="2">DUF1080 domain-containing protein</fullName>
    </submittedName>
</protein>
<sequence length="614" mass="69466">MNIFFYRIGTLLLISVFLMVAPFSFAQSQQILLNNLSDFKSPASNWHVAGNVYANLYKPNELRITEGTGILVNKFIGSNNKDLWTEKEYGSIDLELDYLMAKGSNSGIYFMGQYELQLRDSWGNQNLTSAENGGIYERWDENRPEGQKGYEGYLPRQNVSKAPGLWQNLKVSFQAPRFDELGNKIENAKFLRVELNGVTIHEDVELFGPTRGAMSIDEKPLGPLRIQGDHGAVAFRDIEVTSYEKPRPELANLQVAVYEGTFNEMPAHLDSLPPEFQGKAVILTSNLNTKSDQFLIRYTGDLKVQEAGKYSFNLETPGGAGFIRINQKEVVPFNGQNGRGSVELPAGVVPFELLYSKYEDWVEPNLGMTIAGPGIREYLVTEGDNNFETPVNPILVEARENTILRSFMDLPVNENSGGYRVTHSVNVGSPQQLHYTYDLDKGSIVQIWRGDFLDATPMWYSRGDGSSRPRGAVEHFGIPNLTLARLNSPQQEWINDTVGTQYRPLGYHLDNQDRPTFMYRIYELEVADALQVLEMGHGFRRTIEVQNPAKNLYARLARGSKIEFVSKDLYLINDKAYYLRLENSVEAKPVVRTVEGQQELLVPVREEVTYSILY</sequence>
<dbReference type="Pfam" id="PF06439">
    <property type="entry name" value="3keto-disac_hyd"/>
    <property type="match status" value="1"/>
</dbReference>
<dbReference type="Proteomes" id="UP001245285">
    <property type="component" value="Unassembled WGS sequence"/>
</dbReference>
<organism evidence="2 3">
    <name type="scientific">Autumnicola lenta</name>
    <dbReference type="NCBI Taxonomy" id="3075593"/>
    <lineage>
        <taxon>Bacteria</taxon>
        <taxon>Pseudomonadati</taxon>
        <taxon>Bacteroidota</taxon>
        <taxon>Flavobacteriia</taxon>
        <taxon>Flavobacteriales</taxon>
        <taxon>Flavobacteriaceae</taxon>
        <taxon>Autumnicola</taxon>
    </lineage>
</organism>